<evidence type="ECO:0000256" key="2">
    <source>
        <dbReference type="SAM" id="Phobius"/>
    </source>
</evidence>
<protein>
    <recommendedName>
        <fullName evidence="5">Integral membrane protein</fullName>
    </recommendedName>
</protein>
<accession>A0ABQ0M5P2</accession>
<feature type="transmembrane region" description="Helical" evidence="2">
    <location>
        <begin position="223"/>
        <end position="248"/>
    </location>
</feature>
<proteinExistence type="predicted"/>
<feature type="compositionally biased region" description="Basic and acidic residues" evidence="1">
    <location>
        <begin position="360"/>
        <end position="388"/>
    </location>
</feature>
<sequence length="388" mass="42486">MAASSESSFVLGQGMMYRNFDLTLNTFFFGAYSVLVFLTTRLFLQRGLRATSSRVLFVLSIFMYLIATGFWAYSVAHVVGATQNFIAPTNEDWATFFARVSVPFNLWNAIVLVNFCISDGIVIWRAWVICRRNRRLVLLVPSVFLLFTVLATSGLIVLRTFEVATSPFNSKSPVVFVISVLQLSNMTTSLLSNISATAIIGVEARAHRRAVQYSFKKKTTATQVLFVLLETGLLYCATGVIGILSQLIRLPHGTLNDLLLGVNIQLAGAYAPAILLLVNATTSVTETEAMGTLPTIPISGAHSTKPHDGLIRVPGRGGKTPVLSVLQFASNPGSSSLGLDETFSTFSPTTETTQSTARSFSHETLRDKHEGLNIDEEKRHRLSDSEYV</sequence>
<evidence type="ECO:0000256" key="1">
    <source>
        <dbReference type="SAM" id="MobiDB-lite"/>
    </source>
</evidence>
<feature type="transmembrane region" description="Helical" evidence="2">
    <location>
        <begin position="176"/>
        <end position="202"/>
    </location>
</feature>
<name>A0ABQ0M5P2_MYCCL</name>
<reference evidence="3" key="1">
    <citation type="submission" date="2014-09" db="EMBL/GenBank/DDBJ databases">
        <title>Genome sequence of the luminous mushroom Mycena chlorophos for searching fungal bioluminescence genes.</title>
        <authorList>
            <person name="Tanaka Y."/>
            <person name="Kasuga D."/>
            <person name="Oba Y."/>
            <person name="Hase S."/>
            <person name="Sato K."/>
            <person name="Oba Y."/>
            <person name="Sakakibara Y."/>
        </authorList>
    </citation>
    <scope>NUCLEOTIDE SEQUENCE</scope>
</reference>
<feature type="transmembrane region" description="Helical" evidence="2">
    <location>
        <begin position="136"/>
        <end position="156"/>
    </location>
</feature>
<feature type="compositionally biased region" description="Low complexity" evidence="1">
    <location>
        <begin position="342"/>
        <end position="359"/>
    </location>
</feature>
<feature type="transmembrane region" description="Helical" evidence="2">
    <location>
        <begin position="56"/>
        <end position="76"/>
    </location>
</feature>
<keyword evidence="2" id="KW-1133">Transmembrane helix</keyword>
<feature type="transmembrane region" description="Helical" evidence="2">
    <location>
        <begin position="260"/>
        <end position="280"/>
    </location>
</feature>
<evidence type="ECO:0008006" key="5">
    <source>
        <dbReference type="Google" id="ProtNLM"/>
    </source>
</evidence>
<dbReference type="Proteomes" id="UP000815677">
    <property type="component" value="Unassembled WGS sequence"/>
</dbReference>
<keyword evidence="4" id="KW-1185">Reference proteome</keyword>
<feature type="transmembrane region" description="Helical" evidence="2">
    <location>
        <begin position="106"/>
        <end position="124"/>
    </location>
</feature>
<organism evidence="3 4">
    <name type="scientific">Mycena chlorophos</name>
    <name type="common">Agaric fungus</name>
    <name type="synonym">Agaricus chlorophos</name>
    <dbReference type="NCBI Taxonomy" id="658473"/>
    <lineage>
        <taxon>Eukaryota</taxon>
        <taxon>Fungi</taxon>
        <taxon>Dikarya</taxon>
        <taxon>Basidiomycota</taxon>
        <taxon>Agaricomycotina</taxon>
        <taxon>Agaricomycetes</taxon>
        <taxon>Agaricomycetidae</taxon>
        <taxon>Agaricales</taxon>
        <taxon>Marasmiineae</taxon>
        <taxon>Mycenaceae</taxon>
        <taxon>Mycena</taxon>
    </lineage>
</organism>
<dbReference type="EMBL" id="DF849740">
    <property type="protein sequence ID" value="GAT58592.1"/>
    <property type="molecule type" value="Genomic_DNA"/>
</dbReference>
<evidence type="ECO:0000313" key="3">
    <source>
        <dbReference type="EMBL" id="GAT58592.1"/>
    </source>
</evidence>
<keyword evidence="2" id="KW-0812">Transmembrane</keyword>
<gene>
    <name evidence="3" type="ORF">MCHLO_15004</name>
</gene>
<evidence type="ECO:0000313" key="4">
    <source>
        <dbReference type="Proteomes" id="UP000815677"/>
    </source>
</evidence>
<feature type="transmembrane region" description="Helical" evidence="2">
    <location>
        <begin position="22"/>
        <end position="44"/>
    </location>
</feature>
<keyword evidence="2" id="KW-0472">Membrane</keyword>
<feature type="region of interest" description="Disordered" evidence="1">
    <location>
        <begin position="339"/>
        <end position="388"/>
    </location>
</feature>